<feature type="transmembrane region" description="Helical" evidence="1">
    <location>
        <begin position="79"/>
        <end position="97"/>
    </location>
</feature>
<accession>A0AAE3M9B5</accession>
<keyword evidence="1" id="KW-0472">Membrane</keyword>
<organism evidence="2 3">
    <name type="scientific">Plebeiibacterium sediminum</name>
    <dbReference type="NCBI Taxonomy" id="2992112"/>
    <lineage>
        <taxon>Bacteria</taxon>
        <taxon>Pseudomonadati</taxon>
        <taxon>Bacteroidota</taxon>
        <taxon>Bacteroidia</taxon>
        <taxon>Marinilabiliales</taxon>
        <taxon>Marinilabiliaceae</taxon>
        <taxon>Plebeiibacterium</taxon>
    </lineage>
</organism>
<feature type="transmembrane region" description="Helical" evidence="1">
    <location>
        <begin position="49"/>
        <end position="67"/>
    </location>
</feature>
<gene>
    <name evidence="2" type="ORF">OM075_23475</name>
</gene>
<dbReference type="EMBL" id="JAPDPJ010000111">
    <property type="protein sequence ID" value="MCW3789443.1"/>
    <property type="molecule type" value="Genomic_DNA"/>
</dbReference>
<reference evidence="2" key="1">
    <citation type="submission" date="2022-10" db="EMBL/GenBank/DDBJ databases">
        <authorList>
            <person name="Yu W.X."/>
        </authorList>
    </citation>
    <scope>NUCLEOTIDE SEQUENCE</scope>
    <source>
        <strain evidence="2">AAT</strain>
    </source>
</reference>
<dbReference type="RefSeq" id="WP_301192994.1">
    <property type="nucleotide sequence ID" value="NZ_JAPDPJ010000111.1"/>
</dbReference>
<keyword evidence="1" id="KW-0812">Transmembrane</keyword>
<evidence type="ECO:0000256" key="1">
    <source>
        <dbReference type="SAM" id="Phobius"/>
    </source>
</evidence>
<feature type="transmembrane region" description="Helical" evidence="1">
    <location>
        <begin position="117"/>
        <end position="141"/>
    </location>
</feature>
<dbReference type="AlphaFoldDB" id="A0AAE3M9B5"/>
<evidence type="ECO:0000313" key="3">
    <source>
        <dbReference type="Proteomes" id="UP001209229"/>
    </source>
</evidence>
<sequence>MTKLSKILNIVLYALIAVTVVFTIMFYTGGDVPGETYQTPVYTDMILNWAKFLVAATAVIAILFEIFHLVLNPKNATRTLISIAALVVIALVSYSMADGTPMELGGYEGADNVPSMLKLAGAFLYGTYILLGVVFISILVAEVSKIFK</sequence>
<proteinExistence type="predicted"/>
<name>A0AAE3M9B5_9BACT</name>
<comment type="caution">
    <text evidence="2">The sequence shown here is derived from an EMBL/GenBank/DDBJ whole genome shotgun (WGS) entry which is preliminary data.</text>
</comment>
<evidence type="ECO:0000313" key="2">
    <source>
        <dbReference type="EMBL" id="MCW3789443.1"/>
    </source>
</evidence>
<keyword evidence="3" id="KW-1185">Reference proteome</keyword>
<protein>
    <submittedName>
        <fullName evidence="2">Uncharacterized protein</fullName>
    </submittedName>
</protein>
<dbReference type="Proteomes" id="UP001209229">
    <property type="component" value="Unassembled WGS sequence"/>
</dbReference>
<keyword evidence="1" id="KW-1133">Transmembrane helix</keyword>
<feature type="transmembrane region" description="Helical" evidence="1">
    <location>
        <begin position="7"/>
        <end position="29"/>
    </location>
</feature>